<reference evidence="11 12" key="1">
    <citation type="submission" date="2024-04" db="EMBL/GenBank/DDBJ databases">
        <authorList>
            <consortium name="Genoscope - CEA"/>
            <person name="William W."/>
        </authorList>
    </citation>
    <scope>NUCLEOTIDE SEQUENCE [LARGE SCALE GENOMIC DNA]</scope>
</reference>
<dbReference type="EMBL" id="CAXITT010000689">
    <property type="protein sequence ID" value="CAL1545226.1"/>
    <property type="molecule type" value="Genomic_DNA"/>
</dbReference>
<dbReference type="InterPro" id="IPR043145">
    <property type="entry name" value="Znf_ZZ_sf"/>
</dbReference>
<comment type="caution">
    <text evidence="11">The sequence shown here is derived from an EMBL/GenBank/DDBJ whole genome shotgun (WGS) entry which is preliminary data.</text>
</comment>
<dbReference type="Proteomes" id="UP001497497">
    <property type="component" value="Unassembled WGS sequence"/>
</dbReference>
<dbReference type="GO" id="GO:0008270">
    <property type="term" value="F:zinc ion binding"/>
    <property type="evidence" value="ECO:0007669"/>
    <property type="project" value="UniProtKB-KW"/>
</dbReference>
<dbReference type="GO" id="GO:0005886">
    <property type="term" value="C:plasma membrane"/>
    <property type="evidence" value="ECO:0007669"/>
    <property type="project" value="TreeGrafter"/>
</dbReference>
<evidence type="ECO:0000256" key="4">
    <source>
        <dbReference type="ARBA" id="ARBA00022771"/>
    </source>
</evidence>
<keyword evidence="12" id="KW-1185">Reference proteome</keyword>
<evidence type="ECO:0000256" key="2">
    <source>
        <dbReference type="ARBA" id="ARBA00022490"/>
    </source>
</evidence>
<dbReference type="InterPro" id="IPR011992">
    <property type="entry name" value="EF-hand-dom_pair"/>
</dbReference>
<keyword evidence="2" id="KW-0963">Cytoplasm</keyword>
<evidence type="ECO:0000313" key="11">
    <source>
        <dbReference type="EMBL" id="CAL1545226.1"/>
    </source>
</evidence>
<dbReference type="InterPro" id="IPR050774">
    <property type="entry name" value="KCMF1/Dystrophin"/>
</dbReference>
<dbReference type="CDD" id="cd02334">
    <property type="entry name" value="ZZ_dystrophin"/>
    <property type="match status" value="1"/>
</dbReference>
<dbReference type="GO" id="GO:0099536">
    <property type="term" value="P:synaptic signaling"/>
    <property type="evidence" value="ECO:0007669"/>
    <property type="project" value="TreeGrafter"/>
</dbReference>
<dbReference type="InterPro" id="IPR000433">
    <property type="entry name" value="Znf_ZZ"/>
</dbReference>
<sequence>NRAGKLVFRSIGNALTALCKAKLNDKYKYFFTHLKDEENKVRKESLLFFIKGLIEITGIIKESLAFGTSAMAAVDSCLKSACTPESDWVSEEDFYSWLLQEPQTFVWLPTLHRVQATEIVVHDVRCFVCQVMPIIGFRYRCLQCLNYNLCQNCFLHGLTSVQHKLKHPMKEYCFPTSTKDNTKAFLDIMKNKLIRRHRQQLKKNYLPVEDSGKTREYLGWRPRYFHTDPEACTSASTDSGLAVCSDNGEMQDIKTCAFFVEDEIKARPGTSSDFLGLPCSTSSPLFGSHDEAVELLSKHDIEMQQKGMANKIKQLQQENRILQMKLQAIQKKYDLDKSSLTDVEVYMDYSLKIPNNSSLSP</sequence>
<dbReference type="Pfam" id="PF00569">
    <property type="entry name" value="ZZ"/>
    <property type="match status" value="1"/>
</dbReference>
<dbReference type="SUPFAM" id="SSF57850">
    <property type="entry name" value="RING/U-box"/>
    <property type="match status" value="1"/>
</dbReference>
<evidence type="ECO:0000259" key="10">
    <source>
        <dbReference type="PROSITE" id="PS50135"/>
    </source>
</evidence>
<protein>
    <recommendedName>
        <fullName evidence="10">ZZ-type domain-containing protein</fullName>
    </recommendedName>
</protein>
<feature type="non-terminal residue" evidence="11">
    <location>
        <position position="1"/>
    </location>
</feature>
<dbReference type="InterPro" id="IPR015154">
    <property type="entry name" value="EF-hand_dom_typ2"/>
</dbReference>
<comment type="subcellular location">
    <subcellularLocation>
        <location evidence="1">Cytoplasm</location>
        <location evidence="1">Cytoskeleton</location>
    </subcellularLocation>
</comment>
<gene>
    <name evidence="11" type="ORF">GSLYS_00018709001</name>
</gene>
<evidence type="ECO:0000256" key="1">
    <source>
        <dbReference type="ARBA" id="ARBA00004245"/>
    </source>
</evidence>
<keyword evidence="7" id="KW-0206">Cytoskeleton</keyword>
<dbReference type="PANTHER" id="PTHR12268:SF14">
    <property type="entry name" value="DYSTROPHIN-1"/>
    <property type="match status" value="1"/>
</dbReference>
<evidence type="ECO:0000256" key="3">
    <source>
        <dbReference type="ARBA" id="ARBA00022723"/>
    </source>
</evidence>
<dbReference type="GO" id="GO:0045202">
    <property type="term" value="C:synapse"/>
    <property type="evidence" value="ECO:0007669"/>
    <property type="project" value="GOC"/>
</dbReference>
<dbReference type="SMART" id="SM00291">
    <property type="entry name" value="ZnF_ZZ"/>
    <property type="match status" value="1"/>
</dbReference>
<evidence type="ECO:0000313" key="12">
    <source>
        <dbReference type="Proteomes" id="UP001497497"/>
    </source>
</evidence>
<keyword evidence="4 8" id="KW-0863">Zinc-finger</keyword>
<dbReference type="Gene3D" id="1.10.238.10">
    <property type="entry name" value="EF-hand"/>
    <property type="match status" value="1"/>
</dbReference>
<keyword evidence="9" id="KW-0175">Coiled coil</keyword>
<dbReference type="Pfam" id="PF09069">
    <property type="entry name" value="EF-hand_3"/>
    <property type="match status" value="1"/>
</dbReference>
<keyword evidence="3" id="KW-0479">Metal-binding</keyword>
<feature type="coiled-coil region" evidence="9">
    <location>
        <begin position="298"/>
        <end position="332"/>
    </location>
</feature>
<dbReference type="PROSITE" id="PS50135">
    <property type="entry name" value="ZF_ZZ_2"/>
    <property type="match status" value="1"/>
</dbReference>
<evidence type="ECO:0000256" key="6">
    <source>
        <dbReference type="ARBA" id="ARBA00022837"/>
    </source>
</evidence>
<proteinExistence type="predicted"/>
<accession>A0AAV2IHY3</accession>
<feature type="non-terminal residue" evidence="11">
    <location>
        <position position="361"/>
    </location>
</feature>
<feature type="domain" description="ZZ-type" evidence="10">
    <location>
        <begin position="121"/>
        <end position="177"/>
    </location>
</feature>
<evidence type="ECO:0000256" key="7">
    <source>
        <dbReference type="ARBA" id="ARBA00023212"/>
    </source>
</evidence>
<evidence type="ECO:0000256" key="9">
    <source>
        <dbReference type="SAM" id="Coils"/>
    </source>
</evidence>
<keyword evidence="6" id="KW-0106">Calcium</keyword>
<evidence type="ECO:0000256" key="8">
    <source>
        <dbReference type="PROSITE-ProRule" id="PRU00228"/>
    </source>
</evidence>
<dbReference type="AlphaFoldDB" id="A0AAV2IHY3"/>
<dbReference type="SUPFAM" id="SSF47473">
    <property type="entry name" value="EF-hand"/>
    <property type="match status" value="1"/>
</dbReference>
<dbReference type="PROSITE" id="PS01357">
    <property type="entry name" value="ZF_ZZ_1"/>
    <property type="match status" value="1"/>
</dbReference>
<dbReference type="PANTHER" id="PTHR12268">
    <property type="entry name" value="E3 UBIQUITIN-PROTEIN LIGASE KCMF1"/>
    <property type="match status" value="1"/>
</dbReference>
<keyword evidence="5" id="KW-0862">Zinc</keyword>
<name>A0AAV2IHY3_LYMST</name>
<organism evidence="11 12">
    <name type="scientific">Lymnaea stagnalis</name>
    <name type="common">Great pond snail</name>
    <name type="synonym">Helix stagnalis</name>
    <dbReference type="NCBI Taxonomy" id="6523"/>
    <lineage>
        <taxon>Eukaryota</taxon>
        <taxon>Metazoa</taxon>
        <taxon>Spiralia</taxon>
        <taxon>Lophotrochozoa</taxon>
        <taxon>Mollusca</taxon>
        <taxon>Gastropoda</taxon>
        <taxon>Heterobranchia</taxon>
        <taxon>Euthyneura</taxon>
        <taxon>Panpulmonata</taxon>
        <taxon>Hygrophila</taxon>
        <taxon>Lymnaeoidea</taxon>
        <taxon>Lymnaeidae</taxon>
        <taxon>Lymnaea</taxon>
    </lineage>
</organism>
<dbReference type="Gene3D" id="3.30.60.90">
    <property type="match status" value="1"/>
</dbReference>
<evidence type="ECO:0000256" key="5">
    <source>
        <dbReference type="ARBA" id="ARBA00022833"/>
    </source>
</evidence>